<dbReference type="AlphaFoldDB" id="A0A2P8FEL7"/>
<protein>
    <submittedName>
        <fullName evidence="2">Uncharacterized protein DUF4399</fullName>
    </submittedName>
</protein>
<keyword evidence="3" id="KW-1185">Reference proteome</keyword>
<sequence length="133" mass="13765">MAGAAFAGDTPSADGAKVYFIGVENGAEINGPVVIRFGLSGMGVAPAGTEVENTGHHHIFLNRPALGEGADDAELLEIGIPSDDNHRHFGGGQTEVALDLPAGEHTLQLVLGDEFHVPHNPPVVSEVITITVK</sequence>
<proteinExistence type="predicted"/>
<name>A0A2P8FEL7_9RHOB</name>
<dbReference type="RefSeq" id="WP_106608174.1">
    <property type="nucleotide sequence ID" value="NZ_PYGJ01000004.1"/>
</dbReference>
<dbReference type="OrthoDB" id="531568at2"/>
<evidence type="ECO:0000313" key="3">
    <source>
        <dbReference type="Proteomes" id="UP000240418"/>
    </source>
</evidence>
<evidence type="ECO:0000259" key="1">
    <source>
        <dbReference type="Pfam" id="PF14347"/>
    </source>
</evidence>
<dbReference type="InterPro" id="IPR025512">
    <property type="entry name" value="DUF4399"/>
</dbReference>
<gene>
    <name evidence="2" type="ORF">CLV88_104232</name>
</gene>
<feature type="domain" description="DUF4399" evidence="1">
    <location>
        <begin position="35"/>
        <end position="133"/>
    </location>
</feature>
<dbReference type="Pfam" id="PF14347">
    <property type="entry name" value="DUF4399"/>
    <property type="match status" value="1"/>
</dbReference>
<accession>A0A2P8FEL7</accession>
<organism evidence="2 3">
    <name type="scientific">Shimia abyssi</name>
    <dbReference type="NCBI Taxonomy" id="1662395"/>
    <lineage>
        <taxon>Bacteria</taxon>
        <taxon>Pseudomonadati</taxon>
        <taxon>Pseudomonadota</taxon>
        <taxon>Alphaproteobacteria</taxon>
        <taxon>Rhodobacterales</taxon>
        <taxon>Roseobacteraceae</taxon>
    </lineage>
</organism>
<comment type="caution">
    <text evidence="2">The sequence shown here is derived from an EMBL/GenBank/DDBJ whole genome shotgun (WGS) entry which is preliminary data.</text>
</comment>
<evidence type="ECO:0000313" key="2">
    <source>
        <dbReference type="EMBL" id="PSL20171.1"/>
    </source>
</evidence>
<dbReference type="Proteomes" id="UP000240418">
    <property type="component" value="Unassembled WGS sequence"/>
</dbReference>
<dbReference type="EMBL" id="PYGJ01000004">
    <property type="protein sequence ID" value="PSL20171.1"/>
    <property type="molecule type" value="Genomic_DNA"/>
</dbReference>
<reference evidence="2 3" key="1">
    <citation type="submission" date="2018-03" db="EMBL/GenBank/DDBJ databases">
        <title>Genomic Encyclopedia of Archaeal and Bacterial Type Strains, Phase II (KMG-II): from individual species to whole genera.</title>
        <authorList>
            <person name="Goeker M."/>
        </authorList>
    </citation>
    <scope>NUCLEOTIDE SEQUENCE [LARGE SCALE GENOMIC DNA]</scope>
    <source>
        <strain evidence="2 3">DSM 100673</strain>
    </source>
</reference>